<accession>A0A923PIF7</accession>
<gene>
    <name evidence="1" type="ORF">H9S92_03360</name>
</gene>
<evidence type="ECO:0000313" key="2">
    <source>
        <dbReference type="Proteomes" id="UP000650081"/>
    </source>
</evidence>
<reference evidence="1" key="1">
    <citation type="submission" date="2020-08" db="EMBL/GenBank/DDBJ databases">
        <title>Lewinella bacteria from marine environments.</title>
        <authorList>
            <person name="Zhong Y."/>
        </authorList>
    </citation>
    <scope>NUCLEOTIDE SEQUENCE</scope>
    <source>
        <strain evidence="1">KCTC 42187</strain>
    </source>
</reference>
<dbReference type="EMBL" id="JACSIT010000057">
    <property type="protein sequence ID" value="MBC6993185.1"/>
    <property type="molecule type" value="Genomic_DNA"/>
</dbReference>
<dbReference type="AlphaFoldDB" id="A0A923PIF7"/>
<dbReference type="InterPro" id="IPR019861">
    <property type="entry name" value="PorP/SprF_Bacteroidetes"/>
</dbReference>
<proteinExistence type="predicted"/>
<name>A0A923PIF7_9BACT</name>
<dbReference type="Pfam" id="PF11751">
    <property type="entry name" value="PorP_SprF"/>
    <property type="match status" value="1"/>
</dbReference>
<sequence length="323" mass="35407">MQQRLLFLTILLALGYAAAAQQLSRYSMPWLDPVQFNPAYAGLDNSLSLTGAYRTQWASLEGQPVGQRFSAHLPIYYLSSGFGVEVERDALGARQLNSFGASYNYQLVRGQSVWSVGLSARMLQLNLDGGALRTPEGIYEDPNTIIHNDDLLPTGPVNSSALALGAGIYYLSENLEGGVSARNLNGPVIAFPGFDYSLERQYHAYLRARFDLLSDWEILPMAYGISDGTQLQISAGANLRYNENLYLGAAYRGHSAATTDAVVIMGGFNLSEKLSVAYAYDVTLSELRTVESGSHEIVVKYNLRQRIGAGIPPPIIYYPRAKE</sequence>
<organism evidence="1 2">
    <name type="scientific">Neolewinella lacunae</name>
    <dbReference type="NCBI Taxonomy" id="1517758"/>
    <lineage>
        <taxon>Bacteria</taxon>
        <taxon>Pseudomonadati</taxon>
        <taxon>Bacteroidota</taxon>
        <taxon>Saprospiria</taxon>
        <taxon>Saprospirales</taxon>
        <taxon>Lewinellaceae</taxon>
        <taxon>Neolewinella</taxon>
    </lineage>
</organism>
<comment type="caution">
    <text evidence="1">The sequence shown here is derived from an EMBL/GenBank/DDBJ whole genome shotgun (WGS) entry which is preliminary data.</text>
</comment>
<protein>
    <submittedName>
        <fullName evidence="1">PorP/SprF family type IX secretion system membrane protein</fullName>
    </submittedName>
</protein>
<dbReference type="Proteomes" id="UP000650081">
    <property type="component" value="Unassembled WGS sequence"/>
</dbReference>
<evidence type="ECO:0000313" key="1">
    <source>
        <dbReference type="EMBL" id="MBC6993185.1"/>
    </source>
</evidence>
<dbReference type="NCBIfam" id="TIGR03519">
    <property type="entry name" value="T9SS_PorP_fam"/>
    <property type="match status" value="1"/>
</dbReference>
<dbReference type="RefSeq" id="WP_187465305.1">
    <property type="nucleotide sequence ID" value="NZ_JACSIT010000057.1"/>
</dbReference>
<keyword evidence="2" id="KW-1185">Reference proteome</keyword>